<keyword evidence="6" id="KW-0175">Coiled coil</keyword>
<evidence type="ECO:0000313" key="8">
    <source>
        <dbReference type="EMBL" id="SEH56835.1"/>
    </source>
</evidence>
<dbReference type="Proteomes" id="UP000198559">
    <property type="component" value="Unassembled WGS sequence"/>
</dbReference>
<gene>
    <name evidence="8" type="ORF">BAZSYMA_ACONTIG00065_7</name>
    <name evidence="9" type="ORF">BAZSYMB_SCAFFOLD00042_7</name>
</gene>
<evidence type="ECO:0000313" key="11">
    <source>
        <dbReference type="Proteomes" id="UP000198988"/>
    </source>
</evidence>
<sequence length="417" mass="48353">MKSLLITWLFLSFSTQALELPNPLTLRHTLALATKQNLEQKQLHINIELDKIELKSYQDSYKTTVDLDLQLARRDNEKLGGTDYSHAFIKINKVLYDQNVEINQNAAKSTVKNTEFALQQLKIDKTTQVMQAFFNIILADMRHETVLERLAISAIRANRIQDNFNVEDASEVELLEKRTLTQLDVVKRIEAEAAQITTRAKLAQLLNIAYENRPDNLVKPDLTYFFKKELAGFEIWQKKIQLSNLELGELRRVLANLKQQRNLEKNNKEIVISSNIKLGEQSYDSSKNGNWRAGISFIMPFGQSQSQKNKTSKLLTKIKQQQLRIEQRTQALNQQALSLWLKLKTLKQRHQALTTELDYRDLYLELARANYEMEIKSDIGSAMSNLTDTEWKLTKNEFDFVIVFIQLQQLAGEDYEL</sequence>
<evidence type="ECO:0000256" key="4">
    <source>
        <dbReference type="ARBA" id="ARBA00023136"/>
    </source>
</evidence>
<keyword evidence="4" id="KW-0472">Membrane</keyword>
<name>A0A1H6J593_9GAMM</name>
<protein>
    <submittedName>
        <fullName evidence="8">Outer membrane efflux protein</fullName>
    </submittedName>
</protein>
<reference evidence="8" key="2">
    <citation type="submission" date="2016-06" db="EMBL/GenBank/DDBJ databases">
        <authorList>
            <person name="Olsen C.W."/>
            <person name="Carey S."/>
            <person name="Hinshaw L."/>
            <person name="Karasin A.I."/>
        </authorList>
    </citation>
    <scope>NUCLEOTIDE SEQUENCE [LARGE SCALE GENOMIC DNA]</scope>
    <source>
        <strain evidence="8">BazSymA</strain>
        <strain evidence="9">BazSymB</strain>
    </source>
</reference>
<dbReference type="PANTHER" id="PTHR30026:SF20">
    <property type="entry name" value="OUTER MEMBRANE PROTEIN TOLC"/>
    <property type="match status" value="1"/>
</dbReference>
<dbReference type="Gene3D" id="1.20.1600.10">
    <property type="entry name" value="Outer membrane efflux proteins (OEP)"/>
    <property type="match status" value="1"/>
</dbReference>
<evidence type="ECO:0000313" key="9">
    <source>
        <dbReference type="EMBL" id="SEH60710.1"/>
    </source>
</evidence>
<evidence type="ECO:0000256" key="7">
    <source>
        <dbReference type="SAM" id="SignalP"/>
    </source>
</evidence>
<dbReference type="GO" id="GO:0015288">
    <property type="term" value="F:porin activity"/>
    <property type="evidence" value="ECO:0007669"/>
    <property type="project" value="TreeGrafter"/>
</dbReference>
<dbReference type="RefSeq" id="WP_090714260.1">
    <property type="nucleotide sequence ID" value="NZ_CAESAP020000319.1"/>
</dbReference>
<proteinExistence type="predicted"/>
<dbReference type="Proteomes" id="UP000198988">
    <property type="component" value="Unassembled WGS sequence"/>
</dbReference>
<evidence type="ECO:0000256" key="2">
    <source>
        <dbReference type="ARBA" id="ARBA00022452"/>
    </source>
</evidence>
<reference evidence="10 11" key="1">
    <citation type="submission" date="2016-06" db="EMBL/GenBank/DDBJ databases">
        <authorList>
            <person name="Petersen J."/>
            <person name="Sayavedra L."/>
        </authorList>
    </citation>
    <scope>NUCLEOTIDE SEQUENCE [LARGE SCALE GENOMIC DNA]</scope>
    <source>
        <strain evidence="11">BazSymA</strain>
        <strain evidence="10">BazSymB</strain>
    </source>
</reference>
<dbReference type="OrthoDB" id="9786815at2"/>
<organism evidence="8 11">
    <name type="scientific">Bathymodiolus azoricus thioautotrophic gill symbiont</name>
    <dbReference type="NCBI Taxonomy" id="235205"/>
    <lineage>
        <taxon>Bacteria</taxon>
        <taxon>Pseudomonadati</taxon>
        <taxon>Pseudomonadota</taxon>
        <taxon>Gammaproteobacteria</taxon>
        <taxon>sulfur-oxidizing symbionts</taxon>
    </lineage>
</organism>
<evidence type="ECO:0000256" key="3">
    <source>
        <dbReference type="ARBA" id="ARBA00022692"/>
    </source>
</evidence>
<keyword evidence="7" id="KW-0732">Signal</keyword>
<dbReference type="PANTHER" id="PTHR30026">
    <property type="entry name" value="OUTER MEMBRANE PROTEIN TOLC"/>
    <property type="match status" value="1"/>
</dbReference>
<feature type="chain" id="PRO_5014063558" evidence="7">
    <location>
        <begin position="18"/>
        <end position="417"/>
    </location>
</feature>
<keyword evidence="2" id="KW-1134">Transmembrane beta strand</keyword>
<evidence type="ECO:0000256" key="6">
    <source>
        <dbReference type="SAM" id="Coils"/>
    </source>
</evidence>
<evidence type="ECO:0000256" key="5">
    <source>
        <dbReference type="ARBA" id="ARBA00023237"/>
    </source>
</evidence>
<evidence type="ECO:0000256" key="1">
    <source>
        <dbReference type="ARBA" id="ARBA00004442"/>
    </source>
</evidence>
<dbReference type="STRING" id="235205.BAZSYMB_SCAFFOLD00042_7"/>
<evidence type="ECO:0000313" key="10">
    <source>
        <dbReference type="Proteomes" id="UP000198559"/>
    </source>
</evidence>
<feature type="signal peptide" evidence="7">
    <location>
        <begin position="1"/>
        <end position="17"/>
    </location>
</feature>
<dbReference type="EMBL" id="CVUD02000039">
    <property type="protein sequence ID" value="SEH60710.1"/>
    <property type="molecule type" value="Genomic_DNA"/>
</dbReference>
<dbReference type="InterPro" id="IPR051906">
    <property type="entry name" value="TolC-like"/>
</dbReference>
<dbReference type="GO" id="GO:0009279">
    <property type="term" value="C:cell outer membrane"/>
    <property type="evidence" value="ECO:0007669"/>
    <property type="project" value="UniProtKB-SubCell"/>
</dbReference>
<dbReference type="GO" id="GO:0015562">
    <property type="term" value="F:efflux transmembrane transporter activity"/>
    <property type="evidence" value="ECO:0007669"/>
    <property type="project" value="InterPro"/>
</dbReference>
<accession>A0A1H6J593</accession>
<feature type="coiled-coil region" evidence="6">
    <location>
        <begin position="240"/>
        <end position="267"/>
    </location>
</feature>
<dbReference type="SUPFAM" id="SSF56954">
    <property type="entry name" value="Outer membrane efflux proteins (OEP)"/>
    <property type="match status" value="1"/>
</dbReference>
<keyword evidence="3" id="KW-0812">Transmembrane</keyword>
<keyword evidence="5" id="KW-0998">Cell outer membrane</keyword>
<comment type="subcellular location">
    <subcellularLocation>
        <location evidence="1">Cell outer membrane</location>
    </subcellularLocation>
</comment>
<dbReference type="AlphaFoldDB" id="A0A1H6J593"/>
<dbReference type="EMBL" id="CDSC02000009">
    <property type="protein sequence ID" value="SEH56835.1"/>
    <property type="molecule type" value="Genomic_DNA"/>
</dbReference>
<dbReference type="GO" id="GO:1990281">
    <property type="term" value="C:efflux pump complex"/>
    <property type="evidence" value="ECO:0007669"/>
    <property type="project" value="TreeGrafter"/>
</dbReference>